<feature type="compositionally biased region" description="Basic and acidic residues" evidence="1">
    <location>
        <begin position="24"/>
        <end position="35"/>
    </location>
</feature>
<evidence type="ECO:0000256" key="1">
    <source>
        <dbReference type="SAM" id="MobiDB-lite"/>
    </source>
</evidence>
<feature type="compositionally biased region" description="Basic and acidic residues" evidence="1">
    <location>
        <begin position="45"/>
        <end position="58"/>
    </location>
</feature>
<evidence type="ECO:0000313" key="2">
    <source>
        <dbReference type="EMBL" id="CAL4068108.1"/>
    </source>
</evidence>
<feature type="region of interest" description="Disordered" evidence="1">
    <location>
        <begin position="1"/>
        <end position="112"/>
    </location>
</feature>
<gene>
    <name evidence="2" type="ORF">MNOR_LOCUS6990</name>
</gene>
<evidence type="ECO:0000313" key="3">
    <source>
        <dbReference type="Proteomes" id="UP001497623"/>
    </source>
</evidence>
<reference evidence="2 3" key="1">
    <citation type="submission" date="2024-05" db="EMBL/GenBank/DDBJ databases">
        <authorList>
            <person name="Wallberg A."/>
        </authorList>
    </citation>
    <scope>NUCLEOTIDE SEQUENCE [LARGE SCALE GENOMIC DNA]</scope>
</reference>
<feature type="non-terminal residue" evidence="2">
    <location>
        <position position="1"/>
    </location>
</feature>
<keyword evidence="3" id="KW-1185">Reference proteome</keyword>
<feature type="compositionally biased region" description="Polar residues" evidence="1">
    <location>
        <begin position="82"/>
        <end position="93"/>
    </location>
</feature>
<protein>
    <submittedName>
        <fullName evidence="2">Uncharacterized protein</fullName>
    </submittedName>
</protein>
<dbReference type="Proteomes" id="UP001497623">
    <property type="component" value="Unassembled WGS sequence"/>
</dbReference>
<proteinExistence type="predicted"/>
<dbReference type="AlphaFoldDB" id="A0AAV2Q4S0"/>
<sequence length="135" mass="16338">LSKPSLERYTEDSRNRRQKSPYGETKESKHSKAHDCSTSNQSNNRSDRDNTIHRDTWQFHHHKRYLNGDRKPSPRNWGHYSWKSNIKFPTNRTYNHEEHPSNNQYSKRTRKENYDGFHTTCTYEDENSPPNRRKT</sequence>
<feature type="compositionally biased region" description="Basic and acidic residues" evidence="1">
    <location>
        <begin position="1"/>
        <end position="15"/>
    </location>
</feature>
<comment type="caution">
    <text evidence="2">The sequence shown here is derived from an EMBL/GenBank/DDBJ whole genome shotgun (WGS) entry which is preliminary data.</text>
</comment>
<organism evidence="2 3">
    <name type="scientific">Meganyctiphanes norvegica</name>
    <name type="common">Northern krill</name>
    <name type="synonym">Thysanopoda norvegica</name>
    <dbReference type="NCBI Taxonomy" id="48144"/>
    <lineage>
        <taxon>Eukaryota</taxon>
        <taxon>Metazoa</taxon>
        <taxon>Ecdysozoa</taxon>
        <taxon>Arthropoda</taxon>
        <taxon>Crustacea</taxon>
        <taxon>Multicrustacea</taxon>
        <taxon>Malacostraca</taxon>
        <taxon>Eumalacostraca</taxon>
        <taxon>Eucarida</taxon>
        <taxon>Euphausiacea</taxon>
        <taxon>Euphausiidae</taxon>
        <taxon>Meganyctiphanes</taxon>
    </lineage>
</organism>
<accession>A0AAV2Q4S0</accession>
<dbReference type="EMBL" id="CAXKWB010002992">
    <property type="protein sequence ID" value="CAL4068108.1"/>
    <property type="molecule type" value="Genomic_DNA"/>
</dbReference>
<name>A0AAV2Q4S0_MEGNR</name>